<name>A0A1H1Q0Y7_9GAMM</name>
<comment type="cofactor">
    <cofactor evidence="1">
        <name>FMN</name>
        <dbReference type="ChEBI" id="CHEBI:58210"/>
    </cofactor>
</comment>
<dbReference type="PROSITE" id="PS51349">
    <property type="entry name" value="FMN_HYDROXY_ACID_DH_2"/>
    <property type="match status" value="1"/>
</dbReference>
<evidence type="ECO:0000256" key="3">
    <source>
        <dbReference type="ARBA" id="ARBA00022643"/>
    </source>
</evidence>
<proteinExistence type="inferred from homology"/>
<feature type="binding site" evidence="7">
    <location>
        <begin position="295"/>
        <end position="299"/>
    </location>
    <ligand>
        <name>FMN</name>
        <dbReference type="ChEBI" id="CHEBI:58210"/>
    </ligand>
</feature>
<dbReference type="PANTHER" id="PTHR10578">
    <property type="entry name" value="S -2-HYDROXY-ACID OXIDASE-RELATED"/>
    <property type="match status" value="1"/>
</dbReference>
<dbReference type="InterPro" id="IPR012133">
    <property type="entry name" value="Alpha-hydoxy_acid_DH_FMN"/>
</dbReference>
<dbReference type="SUPFAM" id="SSF51395">
    <property type="entry name" value="FMN-linked oxidoreductases"/>
    <property type="match status" value="1"/>
</dbReference>
<keyword evidence="9" id="KW-0413">Isomerase</keyword>
<dbReference type="Proteomes" id="UP000243207">
    <property type="component" value="Chromosome I"/>
</dbReference>
<evidence type="ECO:0000256" key="2">
    <source>
        <dbReference type="ARBA" id="ARBA00022630"/>
    </source>
</evidence>
<feature type="binding site" evidence="7">
    <location>
        <position position="240"/>
    </location>
    <ligand>
        <name>FMN</name>
        <dbReference type="ChEBI" id="CHEBI:58210"/>
    </ligand>
</feature>
<evidence type="ECO:0000313" key="10">
    <source>
        <dbReference type="Proteomes" id="UP000243207"/>
    </source>
</evidence>
<evidence type="ECO:0000256" key="7">
    <source>
        <dbReference type="PIRSR" id="PIRSR000138-2"/>
    </source>
</evidence>
<feature type="binding site" evidence="7">
    <location>
        <position position="117"/>
    </location>
    <ligand>
        <name>FMN</name>
        <dbReference type="ChEBI" id="CHEBI:58210"/>
    </ligand>
</feature>
<dbReference type="STRING" id="487184.SAMN05216421_1029"/>
<dbReference type="FunFam" id="3.20.20.70:FF:000029">
    <property type="entry name" value="L-lactate dehydrogenase"/>
    <property type="match status" value="1"/>
</dbReference>
<organism evidence="9 10">
    <name type="scientific">Halopseudomonas xinjiangensis</name>
    <dbReference type="NCBI Taxonomy" id="487184"/>
    <lineage>
        <taxon>Bacteria</taxon>
        <taxon>Pseudomonadati</taxon>
        <taxon>Pseudomonadota</taxon>
        <taxon>Gammaproteobacteria</taxon>
        <taxon>Pseudomonadales</taxon>
        <taxon>Pseudomonadaceae</taxon>
        <taxon>Halopseudomonas</taxon>
    </lineage>
</organism>
<dbReference type="AlphaFoldDB" id="A0A1H1Q0Y7"/>
<feature type="binding site" evidence="7">
    <location>
        <position position="267"/>
    </location>
    <ligand>
        <name>glyoxylate</name>
        <dbReference type="ChEBI" id="CHEBI:36655"/>
    </ligand>
</feature>
<dbReference type="InterPro" id="IPR000262">
    <property type="entry name" value="FMN-dep_DH"/>
</dbReference>
<evidence type="ECO:0000256" key="4">
    <source>
        <dbReference type="ARBA" id="ARBA00023002"/>
    </source>
</evidence>
<gene>
    <name evidence="9" type="ORF">SAMN05216421_1029</name>
</gene>
<keyword evidence="3 7" id="KW-0288">FMN</keyword>
<dbReference type="CDD" id="cd02809">
    <property type="entry name" value="alpha_hydroxyacid_oxid_FMN"/>
    <property type="match status" value="1"/>
</dbReference>
<evidence type="ECO:0000256" key="1">
    <source>
        <dbReference type="ARBA" id="ARBA00001917"/>
    </source>
</evidence>
<dbReference type="GO" id="GO:0016853">
    <property type="term" value="F:isomerase activity"/>
    <property type="evidence" value="ECO:0007669"/>
    <property type="project" value="UniProtKB-KW"/>
</dbReference>
<keyword evidence="4" id="KW-0560">Oxidoreductase</keyword>
<feature type="binding site" evidence="7">
    <location>
        <position position="262"/>
    </location>
    <ligand>
        <name>FMN</name>
        <dbReference type="ChEBI" id="CHEBI:58210"/>
    </ligand>
</feature>
<feature type="binding site" evidence="7">
    <location>
        <position position="264"/>
    </location>
    <ligand>
        <name>glyoxylate</name>
        <dbReference type="ChEBI" id="CHEBI:36655"/>
    </ligand>
</feature>
<evidence type="ECO:0000313" key="9">
    <source>
        <dbReference type="EMBL" id="SDS16993.1"/>
    </source>
</evidence>
<evidence type="ECO:0000259" key="8">
    <source>
        <dbReference type="PROSITE" id="PS51349"/>
    </source>
</evidence>
<dbReference type="PIRSF" id="PIRSF000138">
    <property type="entry name" value="Al-hdrx_acd_dh"/>
    <property type="match status" value="1"/>
</dbReference>
<keyword evidence="10" id="KW-1185">Reference proteome</keyword>
<comment type="similarity">
    <text evidence="5">Belongs to the FMN-dependent alpha-hydroxy acid dehydrogenase family.</text>
</comment>
<feature type="domain" description="FMN hydroxy acid dehydrogenase" evidence="8">
    <location>
        <begin position="9"/>
        <end position="369"/>
    </location>
</feature>
<evidence type="ECO:0000256" key="5">
    <source>
        <dbReference type="ARBA" id="ARBA00024042"/>
    </source>
</evidence>
<reference evidence="10" key="1">
    <citation type="submission" date="2016-10" db="EMBL/GenBank/DDBJ databases">
        <authorList>
            <person name="Varghese N."/>
            <person name="Submissions S."/>
        </authorList>
    </citation>
    <scope>NUCLEOTIDE SEQUENCE [LARGE SCALE GENOMIC DNA]</scope>
    <source>
        <strain evidence="10">NRRL B-51270</strain>
    </source>
</reference>
<dbReference type="GO" id="GO:0010181">
    <property type="term" value="F:FMN binding"/>
    <property type="evidence" value="ECO:0007669"/>
    <property type="project" value="InterPro"/>
</dbReference>
<dbReference type="InterPro" id="IPR013785">
    <property type="entry name" value="Aldolase_TIM"/>
</dbReference>
<evidence type="ECO:0000256" key="6">
    <source>
        <dbReference type="PIRSR" id="PIRSR000138-1"/>
    </source>
</evidence>
<dbReference type="PANTHER" id="PTHR10578:SF107">
    <property type="entry name" value="2-HYDROXYACID OXIDASE 1"/>
    <property type="match status" value="1"/>
</dbReference>
<dbReference type="Gene3D" id="3.20.20.70">
    <property type="entry name" value="Aldolase class I"/>
    <property type="match status" value="1"/>
</dbReference>
<feature type="binding site" evidence="7">
    <location>
        <begin position="88"/>
        <end position="90"/>
    </location>
    <ligand>
        <name>FMN</name>
        <dbReference type="ChEBI" id="CHEBI:58210"/>
    </ligand>
</feature>
<sequence>MTVLPPLDRIPADILSAADYEQRAADHISPPTLAWLAGGSGTEQTLRANRHAFDDVRIQPRLLNDFSTASTRVELCGTSLEHPILLAPLGHQRLLHSDAESASARAAAATGCGFVSSTLSSLSLEDIADITVAPKWFQLYFQPRRSDTLALLRRAEAAGYQAIVVTLDTPVQPLSRRAQVADFRFPSDLPPTNLSGFAPPEQVTLEPGQSIVLHGMMSEAPRWSDLAWLLEHSRLPIIAKGALHPGDALKMRDLGVTGVVVSNHGGRALDGSASTLAALPRLRAALGADYPLLMDGGIRSGTDIFKALACGADAVLVGRLQGYALAVAGALGVAHMLKLLRDELELCMALAGTPALADITADCVTGEARC</sequence>
<keyword evidence="2 7" id="KW-0285">Flavoprotein</keyword>
<accession>A0A1H1Q0Y7</accession>
<feature type="active site" description="Proton acceptor" evidence="6">
    <location>
        <position position="264"/>
    </location>
</feature>
<dbReference type="InterPro" id="IPR037396">
    <property type="entry name" value="FMN_HAD"/>
</dbReference>
<dbReference type="OrthoDB" id="9770452at2"/>
<dbReference type="EMBL" id="LT629736">
    <property type="protein sequence ID" value="SDS16993.1"/>
    <property type="molecule type" value="Genomic_DNA"/>
</dbReference>
<feature type="binding site" evidence="7">
    <location>
        <begin position="318"/>
        <end position="319"/>
    </location>
    <ligand>
        <name>FMN</name>
        <dbReference type="ChEBI" id="CHEBI:58210"/>
    </ligand>
</feature>
<feature type="binding site" evidence="7">
    <location>
        <position position="166"/>
    </location>
    <ligand>
        <name>FMN</name>
        <dbReference type="ChEBI" id="CHEBI:58210"/>
    </ligand>
</feature>
<protein>
    <submittedName>
        <fullName evidence="9">FMN-dependent dehydrogenase, includes L-lactate dehydrogenase and type II isopentenyl diphosphate isomerase</fullName>
    </submittedName>
</protein>
<dbReference type="GO" id="GO:0016614">
    <property type="term" value="F:oxidoreductase activity, acting on CH-OH group of donors"/>
    <property type="evidence" value="ECO:0007669"/>
    <property type="project" value="UniProtKB-ARBA"/>
</dbReference>
<dbReference type="Pfam" id="PF01070">
    <property type="entry name" value="FMN_dh"/>
    <property type="match status" value="1"/>
</dbReference>
<feature type="binding site" evidence="7">
    <location>
        <position position="140"/>
    </location>
    <ligand>
        <name>glyoxylate</name>
        <dbReference type="ChEBI" id="CHEBI:36655"/>
    </ligand>
</feature>
<feature type="binding site" evidence="7">
    <location>
        <position position="138"/>
    </location>
    <ligand>
        <name>FMN</name>
        <dbReference type="ChEBI" id="CHEBI:58210"/>
    </ligand>
</feature>
<dbReference type="RefSeq" id="WP_093392147.1">
    <property type="nucleotide sequence ID" value="NZ_LT629736.1"/>
</dbReference>